<feature type="region of interest" description="Disordered" evidence="1">
    <location>
        <begin position="257"/>
        <end position="276"/>
    </location>
</feature>
<reference evidence="2" key="1">
    <citation type="submission" date="2023-06" db="EMBL/GenBank/DDBJ databases">
        <authorList>
            <consortium name="Lawrence Berkeley National Laboratory"/>
            <person name="Ahrendt S."/>
            <person name="Sahu N."/>
            <person name="Indic B."/>
            <person name="Wong-Bajracharya J."/>
            <person name="Merenyi Z."/>
            <person name="Ke H.-M."/>
            <person name="Monk M."/>
            <person name="Kocsube S."/>
            <person name="Drula E."/>
            <person name="Lipzen A."/>
            <person name="Balint B."/>
            <person name="Henrissat B."/>
            <person name="Andreopoulos B."/>
            <person name="Martin F.M."/>
            <person name="Harder C.B."/>
            <person name="Rigling D."/>
            <person name="Ford K.L."/>
            <person name="Foster G.D."/>
            <person name="Pangilinan J."/>
            <person name="Papanicolaou A."/>
            <person name="Barry K."/>
            <person name="LaButti K."/>
            <person name="Viragh M."/>
            <person name="Koriabine M."/>
            <person name="Yan M."/>
            <person name="Riley R."/>
            <person name="Champramary S."/>
            <person name="Plett K.L."/>
            <person name="Tsai I.J."/>
            <person name="Slot J."/>
            <person name="Sipos G."/>
            <person name="Plett J."/>
            <person name="Nagy L.G."/>
            <person name="Grigoriev I.V."/>
        </authorList>
    </citation>
    <scope>NUCLEOTIDE SEQUENCE</scope>
    <source>
        <strain evidence="2">CCBAS 213</strain>
    </source>
</reference>
<proteinExistence type="predicted"/>
<comment type="caution">
    <text evidence="2">The sequence shown here is derived from an EMBL/GenBank/DDBJ whole genome shotgun (WGS) entry which is preliminary data.</text>
</comment>
<evidence type="ECO:0000313" key="2">
    <source>
        <dbReference type="EMBL" id="KAK0434400.1"/>
    </source>
</evidence>
<dbReference type="RefSeq" id="XP_060321729.1">
    <property type="nucleotide sequence ID" value="XM_060470640.1"/>
</dbReference>
<dbReference type="EMBL" id="JAUEPS010000189">
    <property type="protein sequence ID" value="KAK0434400.1"/>
    <property type="molecule type" value="Genomic_DNA"/>
</dbReference>
<name>A0AA39J2R0_ARMTA</name>
<organism evidence="2 3">
    <name type="scientific">Armillaria tabescens</name>
    <name type="common">Ringless honey mushroom</name>
    <name type="synonym">Agaricus tabescens</name>
    <dbReference type="NCBI Taxonomy" id="1929756"/>
    <lineage>
        <taxon>Eukaryota</taxon>
        <taxon>Fungi</taxon>
        <taxon>Dikarya</taxon>
        <taxon>Basidiomycota</taxon>
        <taxon>Agaricomycotina</taxon>
        <taxon>Agaricomycetes</taxon>
        <taxon>Agaricomycetidae</taxon>
        <taxon>Agaricales</taxon>
        <taxon>Marasmiineae</taxon>
        <taxon>Physalacriaceae</taxon>
        <taxon>Desarmillaria</taxon>
    </lineage>
</organism>
<evidence type="ECO:0000313" key="3">
    <source>
        <dbReference type="Proteomes" id="UP001175211"/>
    </source>
</evidence>
<dbReference type="AlphaFoldDB" id="A0AA39J2R0"/>
<gene>
    <name evidence="2" type="ORF">EV420DRAFT_1488667</name>
</gene>
<sequence length="747" mass="84990">MGRSLKQFADRYWCEPEKACIDEISTIEDQFGAILDTIILAKVMDMACIFLRIPTHSYYPSFHSGAAGAMDREATNQQENVYHDICLLVNNQKDESIKTYTNALCKIPLVFMVLALTVRFEHSDHLRTTMIFEETFEQNVQHWKKAFIDAIAISPLLLILYPGSGEHISISLTLQVRGRLASYGKPELLQRIEEMLWRCIIGVVWGCWTSDSEGADTWFSDAFAALVQCNQILGLEVHIGLANVAWLNNSQNFEGARKVGPQAEQRRGRSSSLAQKHRVKWKPRSCSAPPQLLLNACHLPAFTLGSIPKVHRLLTLQVEQWGHRHFPALWPHPPNTGLNINDLPTIELGQIGEDGSLFVRANKYPFLYHRKRQRSTSVSASRKQLKQDRNLAHSGTMVESPPILVGERYHTFYHLPLLSNEVQDRALLDGWHKCCINASVSLSVAPAVESALVYRLDFDLAINNPVRTLEHFRDHNILVVGATTSQITWTLSSLSKIRNPDANRDFQVTWEFSNRCLLTQSASFRQRGILHPPPTSVIQVHCGRQLWYLFQRRIKKHDKLIHVYHDWDSDFINDPKQWKAEVVVLEPGNVLGQHFYTTTTLSKTVLGRVDTYIHGVEIERVLYFQLRDLLFRLILYLEDGLNTDSIENDSSKFKVNTAEGLLDIVALGNLLLSLPALDIVTIFDAHKPDAYGPLSEGRQAYFDIIYRLQEQYSLILFPDTPFAHDAFTKPLDSLVSLRIADFAKTSC</sequence>
<keyword evidence="3" id="KW-1185">Reference proteome</keyword>
<evidence type="ECO:0000256" key="1">
    <source>
        <dbReference type="SAM" id="MobiDB-lite"/>
    </source>
</evidence>
<dbReference type="Proteomes" id="UP001175211">
    <property type="component" value="Unassembled WGS sequence"/>
</dbReference>
<dbReference type="GeneID" id="85354188"/>
<protein>
    <submittedName>
        <fullName evidence="2">Uncharacterized protein</fullName>
    </submittedName>
</protein>
<accession>A0AA39J2R0</accession>